<comment type="subcellular location">
    <subcellularLocation>
        <location evidence="1">Cell envelope</location>
    </subcellularLocation>
</comment>
<feature type="chain" id="PRO_5043004605" evidence="5">
    <location>
        <begin position="29"/>
        <end position="325"/>
    </location>
</feature>
<dbReference type="InterPro" id="IPR051313">
    <property type="entry name" value="Bact_iron-sidero_bind"/>
</dbReference>
<organism evidence="7 8">
    <name type="scientific">Corynebacterium pseudodiphtheriticum</name>
    <dbReference type="NCBI Taxonomy" id="37637"/>
    <lineage>
        <taxon>Bacteria</taxon>
        <taxon>Bacillati</taxon>
        <taxon>Actinomycetota</taxon>
        <taxon>Actinomycetes</taxon>
        <taxon>Mycobacteriales</taxon>
        <taxon>Corynebacteriaceae</taxon>
        <taxon>Corynebacterium</taxon>
    </lineage>
</organism>
<comment type="similarity">
    <text evidence="2">Belongs to the bacterial solute-binding protein 8 family.</text>
</comment>
<dbReference type="SUPFAM" id="SSF53807">
    <property type="entry name" value="Helical backbone' metal receptor"/>
    <property type="match status" value="1"/>
</dbReference>
<dbReference type="PANTHER" id="PTHR30532">
    <property type="entry name" value="IRON III DICITRATE-BINDING PERIPLASMIC PROTEIN"/>
    <property type="match status" value="1"/>
</dbReference>
<dbReference type="GO" id="GO:1901678">
    <property type="term" value="P:iron coordination entity transport"/>
    <property type="evidence" value="ECO:0007669"/>
    <property type="project" value="UniProtKB-ARBA"/>
</dbReference>
<dbReference type="Proteomes" id="UP001224412">
    <property type="component" value="Unassembled WGS sequence"/>
</dbReference>
<evidence type="ECO:0000256" key="3">
    <source>
        <dbReference type="ARBA" id="ARBA00022448"/>
    </source>
</evidence>
<evidence type="ECO:0000259" key="6">
    <source>
        <dbReference type="PROSITE" id="PS50983"/>
    </source>
</evidence>
<evidence type="ECO:0000256" key="5">
    <source>
        <dbReference type="SAM" id="SignalP"/>
    </source>
</evidence>
<feature type="domain" description="Fe/B12 periplasmic-binding" evidence="6">
    <location>
        <begin position="49"/>
        <end position="320"/>
    </location>
</feature>
<dbReference type="Pfam" id="PF01497">
    <property type="entry name" value="Peripla_BP_2"/>
    <property type="match status" value="1"/>
</dbReference>
<dbReference type="RefSeq" id="WP_284588864.1">
    <property type="nucleotide sequence ID" value="NZ_JASNUC010000005.1"/>
</dbReference>
<dbReference type="EMBL" id="JASNVH010000006">
    <property type="protein sequence ID" value="MDK4306896.1"/>
    <property type="molecule type" value="Genomic_DNA"/>
</dbReference>
<feature type="signal peptide" evidence="5">
    <location>
        <begin position="1"/>
        <end position="28"/>
    </location>
</feature>
<dbReference type="CDD" id="cd01146">
    <property type="entry name" value="FhuD"/>
    <property type="match status" value="1"/>
</dbReference>
<evidence type="ECO:0000256" key="4">
    <source>
        <dbReference type="ARBA" id="ARBA00022729"/>
    </source>
</evidence>
<dbReference type="PROSITE" id="PS50983">
    <property type="entry name" value="FE_B12_PBP"/>
    <property type="match status" value="1"/>
</dbReference>
<evidence type="ECO:0000313" key="8">
    <source>
        <dbReference type="Proteomes" id="UP001224412"/>
    </source>
</evidence>
<dbReference type="PANTHER" id="PTHR30532:SF24">
    <property type="entry name" value="FERRIC ENTEROBACTIN-BINDING PERIPLASMIC PROTEIN FEPB"/>
    <property type="match status" value="1"/>
</dbReference>
<evidence type="ECO:0000313" key="7">
    <source>
        <dbReference type="EMBL" id="MDK4306896.1"/>
    </source>
</evidence>
<evidence type="ECO:0000256" key="2">
    <source>
        <dbReference type="ARBA" id="ARBA00008814"/>
    </source>
</evidence>
<dbReference type="AlphaFoldDB" id="A0AAP4F4Y8"/>
<name>A0AAP4F4Y8_9CORY</name>
<dbReference type="GO" id="GO:0030288">
    <property type="term" value="C:outer membrane-bounded periplasmic space"/>
    <property type="evidence" value="ECO:0007669"/>
    <property type="project" value="TreeGrafter"/>
</dbReference>
<evidence type="ECO:0000256" key="1">
    <source>
        <dbReference type="ARBA" id="ARBA00004196"/>
    </source>
</evidence>
<reference evidence="7" key="1">
    <citation type="submission" date="2023-05" db="EMBL/GenBank/DDBJ databases">
        <title>Metabolic capabilities are highly conserved among human nasal-associated Corynebacterium species in pangenomic analyses.</title>
        <authorList>
            <person name="Tran T.H."/>
            <person name="Roberts A.Q."/>
            <person name="Escapa I.F."/>
            <person name="Gao W."/>
            <person name="Conlan S."/>
            <person name="Kong H."/>
            <person name="Segre J.A."/>
            <person name="Kelly M.S."/>
            <person name="Lemon K.P."/>
        </authorList>
    </citation>
    <scope>NUCLEOTIDE SEQUENCE</scope>
    <source>
        <strain evidence="7">KPL2773</strain>
    </source>
</reference>
<sequence>MFRRFSIKTAVTASLAGFALLAAGCSNSQDSADSADSSDEKMEATSEERIAAVGLGDADTVLALGETPVAIAPWAGSNDGVGPWSEDLLGAAEPTLIRDTSAGFDQQHIEAIAATDPTKIIAVNHSIDDETKKRFETIAPTTLHSSEDSDWQIPWEKQVETIAKALDKEDEGQKLIDETNAAFENFREDHPELQGKTAAIALPSDNQLSLYTSGDGRGQFIEDLGFVIPEELQETDGEFYRTIAAENFSEYNQVDYLFIVDWEGAADKIKSLEAFQNIDAVKNGNVFYFDDLTGTAMSLPNPRTIPYSISKFTEKLTEKPSDSTK</sequence>
<dbReference type="Gene3D" id="3.40.50.1980">
    <property type="entry name" value="Nitrogenase molybdenum iron protein domain"/>
    <property type="match status" value="2"/>
</dbReference>
<keyword evidence="3" id="KW-0813">Transport</keyword>
<protein>
    <submittedName>
        <fullName evidence="7">Iron-siderophore ABC transporter substrate-binding protein</fullName>
    </submittedName>
</protein>
<dbReference type="PROSITE" id="PS51257">
    <property type="entry name" value="PROKAR_LIPOPROTEIN"/>
    <property type="match status" value="1"/>
</dbReference>
<dbReference type="InterPro" id="IPR002491">
    <property type="entry name" value="ABC_transptr_periplasmic_BD"/>
</dbReference>
<accession>A0AAP4F4Y8</accession>
<keyword evidence="4 5" id="KW-0732">Signal</keyword>
<comment type="caution">
    <text evidence="7">The sequence shown here is derived from an EMBL/GenBank/DDBJ whole genome shotgun (WGS) entry which is preliminary data.</text>
</comment>
<proteinExistence type="inferred from homology"/>
<gene>
    <name evidence="7" type="ORF">QPX42_04920</name>
</gene>